<dbReference type="GO" id="GO:0016787">
    <property type="term" value="F:hydrolase activity"/>
    <property type="evidence" value="ECO:0007669"/>
    <property type="project" value="InterPro"/>
</dbReference>
<dbReference type="EMBL" id="JACHXA010000003">
    <property type="protein sequence ID" value="MBB3064930.1"/>
    <property type="molecule type" value="Genomic_DNA"/>
</dbReference>
<feature type="domain" description="Calcineurin-like phosphoesterase" evidence="1">
    <location>
        <begin position="44"/>
        <end position="139"/>
    </location>
</feature>
<organism evidence="2 3">
    <name type="scientific">Limibacillus halophilus</name>
    <dbReference type="NCBI Taxonomy" id="1579333"/>
    <lineage>
        <taxon>Bacteria</taxon>
        <taxon>Pseudomonadati</taxon>
        <taxon>Pseudomonadota</taxon>
        <taxon>Alphaproteobacteria</taxon>
        <taxon>Rhodospirillales</taxon>
        <taxon>Rhodovibrionaceae</taxon>
        <taxon>Limibacillus</taxon>
    </lineage>
</organism>
<dbReference type="InterPro" id="IPR004843">
    <property type="entry name" value="Calcineurin-like_PHP"/>
</dbReference>
<dbReference type="AlphaFoldDB" id="A0A839ST90"/>
<sequence>MVLSSQPAAFLTPLTAQEHSIQLNGANLVLRVSGALFWPARATLVVADLHLEKASSFWRQGQLLPPYDSQETLARLTDELRNIKPVKRVICLGDSFHDSEAGNRLQPDSRRWLEAWTSHLEWIWIAGNHDPDPRGSWGGYVMEELRDGPLVFRHQAQAGGVLNGGEVSGHFHPKAAIRVRGKRLTGPAFIEDGKRLILPAFGALTGGLDVSDPAIAGLFESGVRTHLLGRRSIATLSSGIVG</sequence>
<protein>
    <recommendedName>
        <fullName evidence="1">Calcineurin-like phosphoesterase domain-containing protein</fullName>
    </recommendedName>
</protein>
<dbReference type="InterPro" id="IPR026336">
    <property type="entry name" value="PdeM-like"/>
</dbReference>
<evidence type="ECO:0000313" key="2">
    <source>
        <dbReference type="EMBL" id="MBB3064930.1"/>
    </source>
</evidence>
<gene>
    <name evidence="2" type="ORF">FHR98_001209</name>
</gene>
<keyword evidence="3" id="KW-1185">Reference proteome</keyword>
<dbReference type="Proteomes" id="UP000581135">
    <property type="component" value="Unassembled WGS sequence"/>
</dbReference>
<name>A0A839ST90_9PROT</name>
<dbReference type="Gene3D" id="3.60.21.10">
    <property type="match status" value="1"/>
</dbReference>
<dbReference type="PANTHER" id="PTHR39323">
    <property type="entry name" value="BLR1149 PROTEIN"/>
    <property type="match status" value="1"/>
</dbReference>
<dbReference type="NCBIfam" id="TIGR04123">
    <property type="entry name" value="P_estr_lig_assc"/>
    <property type="match status" value="1"/>
</dbReference>
<dbReference type="SUPFAM" id="SSF56300">
    <property type="entry name" value="Metallo-dependent phosphatases"/>
    <property type="match status" value="1"/>
</dbReference>
<dbReference type="PIRSF" id="PIRSF000887">
    <property type="entry name" value="Pesterase_MJ0037"/>
    <property type="match status" value="1"/>
</dbReference>
<proteinExistence type="predicted"/>
<dbReference type="PANTHER" id="PTHR39323:SF1">
    <property type="entry name" value="BLR1149 PROTEIN"/>
    <property type="match status" value="1"/>
</dbReference>
<comment type="caution">
    <text evidence="2">The sequence shown here is derived from an EMBL/GenBank/DDBJ whole genome shotgun (WGS) entry which is preliminary data.</text>
</comment>
<dbReference type="InterPro" id="IPR029052">
    <property type="entry name" value="Metallo-depent_PP-like"/>
</dbReference>
<dbReference type="InterPro" id="IPR024173">
    <property type="entry name" value="Pesterase_MJ0037-like"/>
</dbReference>
<dbReference type="RefSeq" id="WP_221205758.1">
    <property type="nucleotide sequence ID" value="NZ_JACHXA010000003.1"/>
</dbReference>
<evidence type="ECO:0000259" key="1">
    <source>
        <dbReference type="Pfam" id="PF00149"/>
    </source>
</evidence>
<dbReference type="Pfam" id="PF00149">
    <property type="entry name" value="Metallophos"/>
    <property type="match status" value="1"/>
</dbReference>
<evidence type="ECO:0000313" key="3">
    <source>
        <dbReference type="Proteomes" id="UP000581135"/>
    </source>
</evidence>
<accession>A0A839ST90</accession>
<reference evidence="2 3" key="1">
    <citation type="submission" date="2020-08" db="EMBL/GenBank/DDBJ databases">
        <title>Genomic Encyclopedia of Type Strains, Phase III (KMG-III): the genomes of soil and plant-associated and newly described type strains.</title>
        <authorList>
            <person name="Whitman W."/>
        </authorList>
    </citation>
    <scope>NUCLEOTIDE SEQUENCE [LARGE SCALE GENOMIC DNA]</scope>
    <source>
        <strain evidence="2 3">CECT 8803</strain>
    </source>
</reference>